<dbReference type="AlphaFoldDB" id="G7K0M2"/>
<dbReference type="HOGENOM" id="CLU_2416648_0_0_1"/>
<dbReference type="EMBL" id="CM001221">
    <property type="protein sequence ID" value="AET01007.1"/>
    <property type="molecule type" value="Genomic_DNA"/>
</dbReference>
<reference evidence="2" key="3">
    <citation type="submission" date="2015-04" db="UniProtKB">
        <authorList>
            <consortium name="EnsemblPlants"/>
        </authorList>
    </citation>
    <scope>IDENTIFICATION</scope>
    <source>
        <strain evidence="2">cv. Jemalong A17</strain>
    </source>
</reference>
<keyword evidence="3" id="KW-1185">Reference proteome</keyword>
<dbReference type="EnsemblPlants" id="AET01007">
    <property type="protein sequence ID" value="AET01007"/>
    <property type="gene ID" value="MTR_5g098430"/>
</dbReference>
<evidence type="ECO:0000313" key="3">
    <source>
        <dbReference type="Proteomes" id="UP000002051"/>
    </source>
</evidence>
<gene>
    <name evidence="1" type="ordered locus">MTR_5g098430</name>
</gene>
<evidence type="ECO:0000313" key="1">
    <source>
        <dbReference type="EMBL" id="AET01007.1"/>
    </source>
</evidence>
<reference evidence="1 3" key="2">
    <citation type="journal article" date="2014" name="BMC Genomics">
        <title>An improved genome release (version Mt4.0) for the model legume Medicago truncatula.</title>
        <authorList>
            <person name="Tang H."/>
            <person name="Krishnakumar V."/>
            <person name="Bidwell S."/>
            <person name="Rosen B."/>
            <person name="Chan A."/>
            <person name="Zhou S."/>
            <person name="Gentzbittel L."/>
            <person name="Childs K.L."/>
            <person name="Yandell M."/>
            <person name="Gundlach H."/>
            <person name="Mayer K.F."/>
            <person name="Schwartz D.C."/>
            <person name="Town C.D."/>
        </authorList>
    </citation>
    <scope>GENOME REANNOTATION</scope>
    <source>
        <strain evidence="2 3">cv. Jemalong A17</strain>
    </source>
</reference>
<reference evidence="1 3" key="1">
    <citation type="journal article" date="2011" name="Nature">
        <title>The Medicago genome provides insight into the evolution of rhizobial symbioses.</title>
        <authorList>
            <person name="Young N.D."/>
            <person name="Debelle F."/>
            <person name="Oldroyd G.E."/>
            <person name="Geurts R."/>
            <person name="Cannon S.B."/>
            <person name="Udvardi M.K."/>
            <person name="Benedito V.A."/>
            <person name="Mayer K.F."/>
            <person name="Gouzy J."/>
            <person name="Schoof H."/>
            <person name="Van de Peer Y."/>
            <person name="Proost S."/>
            <person name="Cook D.R."/>
            <person name="Meyers B.C."/>
            <person name="Spannagl M."/>
            <person name="Cheung F."/>
            <person name="De Mita S."/>
            <person name="Krishnakumar V."/>
            <person name="Gundlach H."/>
            <person name="Zhou S."/>
            <person name="Mudge J."/>
            <person name="Bharti A.K."/>
            <person name="Murray J.D."/>
            <person name="Naoumkina M.A."/>
            <person name="Rosen B."/>
            <person name="Silverstein K.A."/>
            <person name="Tang H."/>
            <person name="Rombauts S."/>
            <person name="Zhao P.X."/>
            <person name="Zhou P."/>
            <person name="Barbe V."/>
            <person name="Bardou P."/>
            <person name="Bechner M."/>
            <person name="Bellec A."/>
            <person name="Berger A."/>
            <person name="Berges H."/>
            <person name="Bidwell S."/>
            <person name="Bisseling T."/>
            <person name="Choisne N."/>
            <person name="Couloux A."/>
            <person name="Denny R."/>
            <person name="Deshpande S."/>
            <person name="Dai X."/>
            <person name="Doyle J.J."/>
            <person name="Dudez A.M."/>
            <person name="Farmer A.D."/>
            <person name="Fouteau S."/>
            <person name="Franken C."/>
            <person name="Gibelin C."/>
            <person name="Gish J."/>
            <person name="Goldstein S."/>
            <person name="Gonzalez A.J."/>
            <person name="Green P.J."/>
            <person name="Hallab A."/>
            <person name="Hartog M."/>
            <person name="Hua A."/>
            <person name="Humphray S.J."/>
            <person name="Jeong D.H."/>
            <person name="Jing Y."/>
            <person name="Jocker A."/>
            <person name="Kenton S.M."/>
            <person name="Kim D.J."/>
            <person name="Klee K."/>
            <person name="Lai H."/>
            <person name="Lang C."/>
            <person name="Lin S."/>
            <person name="Macmil S.L."/>
            <person name="Magdelenat G."/>
            <person name="Matthews L."/>
            <person name="McCorrison J."/>
            <person name="Monaghan E.L."/>
            <person name="Mun J.H."/>
            <person name="Najar F.Z."/>
            <person name="Nicholson C."/>
            <person name="Noirot C."/>
            <person name="O'Bleness M."/>
            <person name="Paule C.R."/>
            <person name="Poulain J."/>
            <person name="Prion F."/>
            <person name="Qin B."/>
            <person name="Qu C."/>
            <person name="Retzel E.F."/>
            <person name="Riddle C."/>
            <person name="Sallet E."/>
            <person name="Samain S."/>
            <person name="Samson N."/>
            <person name="Sanders I."/>
            <person name="Saurat O."/>
            <person name="Scarpelli C."/>
            <person name="Schiex T."/>
            <person name="Segurens B."/>
            <person name="Severin A.J."/>
            <person name="Sherrier D.J."/>
            <person name="Shi R."/>
            <person name="Sims S."/>
            <person name="Singer S.R."/>
            <person name="Sinharoy S."/>
            <person name="Sterck L."/>
            <person name="Viollet A."/>
            <person name="Wang B.B."/>
            <person name="Wang K."/>
            <person name="Wang M."/>
            <person name="Wang X."/>
            <person name="Warfsmann J."/>
            <person name="Weissenbach J."/>
            <person name="White D.D."/>
            <person name="White J.D."/>
            <person name="Wiley G.B."/>
            <person name="Wincker P."/>
            <person name="Xing Y."/>
            <person name="Yang L."/>
            <person name="Yao Z."/>
            <person name="Ying F."/>
            <person name="Zhai J."/>
            <person name="Zhou L."/>
            <person name="Zuber A."/>
            <person name="Denarie J."/>
            <person name="Dixon R.A."/>
            <person name="May G.D."/>
            <person name="Schwartz D.C."/>
            <person name="Rogers J."/>
            <person name="Quetier F."/>
            <person name="Town C.D."/>
            <person name="Roe B.A."/>
        </authorList>
    </citation>
    <scope>NUCLEOTIDE SEQUENCE [LARGE SCALE GENOMIC DNA]</scope>
    <source>
        <strain evidence="1">A17</strain>
        <strain evidence="2 3">cv. Jemalong A17</strain>
    </source>
</reference>
<accession>G7K0M2</accession>
<dbReference type="PaxDb" id="3880-AET01007"/>
<proteinExistence type="predicted"/>
<dbReference type="Proteomes" id="UP000002051">
    <property type="component" value="Chromosome 5"/>
</dbReference>
<protein>
    <submittedName>
        <fullName evidence="1 2">Uncharacterized protein</fullName>
    </submittedName>
</protein>
<organism evidence="1 3">
    <name type="scientific">Medicago truncatula</name>
    <name type="common">Barrel medic</name>
    <name type="synonym">Medicago tribuloides</name>
    <dbReference type="NCBI Taxonomy" id="3880"/>
    <lineage>
        <taxon>Eukaryota</taxon>
        <taxon>Viridiplantae</taxon>
        <taxon>Streptophyta</taxon>
        <taxon>Embryophyta</taxon>
        <taxon>Tracheophyta</taxon>
        <taxon>Spermatophyta</taxon>
        <taxon>Magnoliopsida</taxon>
        <taxon>eudicotyledons</taxon>
        <taxon>Gunneridae</taxon>
        <taxon>Pentapetalae</taxon>
        <taxon>rosids</taxon>
        <taxon>fabids</taxon>
        <taxon>Fabales</taxon>
        <taxon>Fabaceae</taxon>
        <taxon>Papilionoideae</taxon>
        <taxon>50 kb inversion clade</taxon>
        <taxon>NPAAA clade</taxon>
        <taxon>Hologalegina</taxon>
        <taxon>IRL clade</taxon>
        <taxon>Trifolieae</taxon>
        <taxon>Medicago</taxon>
    </lineage>
</organism>
<name>G7K0M2_MEDTR</name>
<evidence type="ECO:0000313" key="2">
    <source>
        <dbReference type="EnsemblPlants" id="AET01007"/>
    </source>
</evidence>
<sequence length="92" mass="10287">MVCVVTNNARLVFGGKGTHKDWMILIIWAYFKEQQDAAFTLSLQRMGHMGHPPTLFDPTLFYSAVPLLTAAGFLKLRQLTVDGVKTSFTRVA</sequence>